<name>A0ACB5PL65_9BACT</name>
<accession>A0ACB5PL65</accession>
<reference evidence="1 2" key="1">
    <citation type="journal article" date="2019" name="Int. J. Syst. Evol. Microbiol.">
        <title>The Global Catalogue of Microorganisms (GCM) 10K type strain sequencing project: providing services to taxonomists for standard genome sequencing and annotation.</title>
        <authorList>
            <consortium name="The Broad Institute Genomics Platform"/>
            <consortium name="The Broad Institute Genome Sequencing Center for Infectious Disease"/>
            <person name="Wu L."/>
            <person name="Ma J."/>
        </authorList>
    </citation>
    <scope>NUCLEOTIDE SEQUENCE [LARGE SCALE GENOMIC DNA]</scope>
    <source>
        <strain evidence="1 2">CGMCC 1.12720</strain>
    </source>
</reference>
<dbReference type="Proteomes" id="UP000605392">
    <property type="component" value="Unassembled WGS sequence"/>
</dbReference>
<protein>
    <submittedName>
        <fullName evidence="1">Uncharacterized protein</fullName>
    </submittedName>
</protein>
<sequence length="59" mass="6395">MFKGSRAKSATADGVGEWFLFGKDGVTFHYLPFTRRAPGHPKPNSGIGTLTIQEKAEGE</sequence>
<evidence type="ECO:0000313" key="2">
    <source>
        <dbReference type="Proteomes" id="UP000605392"/>
    </source>
</evidence>
<evidence type="ECO:0000313" key="1">
    <source>
        <dbReference type="EMBL" id="GGF49627.1"/>
    </source>
</evidence>
<organism evidence="1 2">
    <name type="scientific">Hymenobacter qilianensis</name>
    <dbReference type="NCBI Taxonomy" id="1385715"/>
    <lineage>
        <taxon>Bacteria</taxon>
        <taxon>Pseudomonadati</taxon>
        <taxon>Bacteroidota</taxon>
        <taxon>Cytophagia</taxon>
        <taxon>Cytophagales</taxon>
        <taxon>Hymenobacteraceae</taxon>
        <taxon>Hymenobacter</taxon>
    </lineage>
</organism>
<comment type="caution">
    <text evidence="1">The sequence shown here is derived from an EMBL/GenBank/DDBJ whole genome shotgun (WGS) entry which is preliminary data.</text>
</comment>
<gene>
    <name evidence="1" type="ORF">GCM10011375_01430</name>
</gene>
<proteinExistence type="predicted"/>
<dbReference type="EMBL" id="BMFN01000001">
    <property type="protein sequence ID" value="GGF49627.1"/>
    <property type="molecule type" value="Genomic_DNA"/>
</dbReference>
<keyword evidence="2" id="KW-1185">Reference proteome</keyword>